<reference evidence="7 8" key="1">
    <citation type="journal article" date="2016" name="Mol. Biol. Evol.">
        <title>Comparative Genomics of Early-Diverging Mushroom-Forming Fungi Provides Insights into the Origins of Lignocellulose Decay Capabilities.</title>
        <authorList>
            <person name="Nagy L.G."/>
            <person name="Riley R."/>
            <person name="Tritt A."/>
            <person name="Adam C."/>
            <person name="Daum C."/>
            <person name="Floudas D."/>
            <person name="Sun H."/>
            <person name="Yadav J.S."/>
            <person name="Pangilinan J."/>
            <person name="Larsson K.H."/>
            <person name="Matsuura K."/>
            <person name="Barry K."/>
            <person name="Labutti K."/>
            <person name="Kuo R."/>
            <person name="Ohm R.A."/>
            <person name="Bhattacharya S.S."/>
            <person name="Shirouzu T."/>
            <person name="Yoshinaga Y."/>
            <person name="Martin F.M."/>
            <person name="Grigoriev I.V."/>
            <person name="Hibbett D.S."/>
        </authorList>
    </citation>
    <scope>NUCLEOTIDE SEQUENCE [LARGE SCALE GENOMIC DNA]</scope>
    <source>
        <strain evidence="7 8">93-53</strain>
    </source>
</reference>
<dbReference type="AlphaFoldDB" id="A0A165GVR2"/>
<name>A0A165GVR2_9APHY</name>
<dbReference type="Gene3D" id="3.40.50.1820">
    <property type="entry name" value="alpha/beta hydrolase"/>
    <property type="match status" value="2"/>
</dbReference>
<keyword evidence="6" id="KW-0812">Transmembrane</keyword>
<keyword evidence="6" id="KW-1133">Transmembrane helix</keyword>
<keyword evidence="4" id="KW-0378">Hydrolase</keyword>
<organism evidence="7 8">
    <name type="scientific">Laetiporus sulphureus 93-53</name>
    <dbReference type="NCBI Taxonomy" id="1314785"/>
    <lineage>
        <taxon>Eukaryota</taxon>
        <taxon>Fungi</taxon>
        <taxon>Dikarya</taxon>
        <taxon>Basidiomycota</taxon>
        <taxon>Agaricomycotina</taxon>
        <taxon>Agaricomycetes</taxon>
        <taxon>Polyporales</taxon>
        <taxon>Laetiporus</taxon>
    </lineage>
</organism>
<dbReference type="PANTHER" id="PTHR11010:SF23">
    <property type="entry name" value="SERINE PEPTIDASE"/>
    <property type="match status" value="1"/>
</dbReference>
<dbReference type="PANTHER" id="PTHR11010">
    <property type="entry name" value="PROTEASE S28 PRO-X CARBOXYPEPTIDASE-RELATED"/>
    <property type="match status" value="1"/>
</dbReference>
<evidence type="ECO:0000256" key="6">
    <source>
        <dbReference type="SAM" id="Phobius"/>
    </source>
</evidence>
<comment type="similarity">
    <text evidence="1">Belongs to the peptidase S28 family.</text>
</comment>
<feature type="transmembrane region" description="Helical" evidence="6">
    <location>
        <begin position="12"/>
        <end position="31"/>
    </location>
</feature>
<dbReference type="InterPro" id="IPR008758">
    <property type="entry name" value="Peptidase_S28"/>
</dbReference>
<dbReference type="GO" id="GO:0008239">
    <property type="term" value="F:dipeptidyl-peptidase activity"/>
    <property type="evidence" value="ECO:0007669"/>
    <property type="project" value="TreeGrafter"/>
</dbReference>
<dbReference type="OrthoDB" id="1735038at2759"/>
<gene>
    <name evidence="7" type="ORF">LAESUDRAFT_721275</name>
</gene>
<keyword evidence="8" id="KW-1185">Reference proteome</keyword>
<evidence type="ECO:0000313" key="7">
    <source>
        <dbReference type="EMBL" id="KZT10887.1"/>
    </source>
</evidence>
<dbReference type="EMBL" id="KV427608">
    <property type="protein sequence ID" value="KZT10887.1"/>
    <property type="molecule type" value="Genomic_DNA"/>
</dbReference>
<evidence type="ECO:0000256" key="1">
    <source>
        <dbReference type="ARBA" id="ARBA00011079"/>
    </source>
</evidence>
<keyword evidence="3" id="KW-0732">Signal</keyword>
<dbReference type="RefSeq" id="XP_040768627.1">
    <property type="nucleotide sequence ID" value="XM_040907986.1"/>
</dbReference>
<accession>A0A165GVR2</accession>
<keyword evidence="6" id="KW-0472">Membrane</keyword>
<evidence type="ECO:0000256" key="5">
    <source>
        <dbReference type="ARBA" id="ARBA00023180"/>
    </source>
</evidence>
<dbReference type="Pfam" id="PF05577">
    <property type="entry name" value="Peptidase_S28"/>
    <property type="match status" value="1"/>
</dbReference>
<proteinExistence type="inferred from homology"/>
<dbReference type="InterPro" id="IPR029058">
    <property type="entry name" value="AB_hydrolase_fold"/>
</dbReference>
<dbReference type="GO" id="GO:0006508">
    <property type="term" value="P:proteolysis"/>
    <property type="evidence" value="ECO:0007669"/>
    <property type="project" value="UniProtKB-KW"/>
</dbReference>
<dbReference type="GO" id="GO:0070008">
    <property type="term" value="F:serine-type exopeptidase activity"/>
    <property type="evidence" value="ECO:0007669"/>
    <property type="project" value="InterPro"/>
</dbReference>
<dbReference type="Proteomes" id="UP000076871">
    <property type="component" value="Unassembled WGS sequence"/>
</dbReference>
<keyword evidence="2" id="KW-0645">Protease</keyword>
<protein>
    <submittedName>
        <fullName evidence="7">Peptidase S28</fullName>
    </submittedName>
</protein>
<evidence type="ECO:0000313" key="8">
    <source>
        <dbReference type="Proteomes" id="UP000076871"/>
    </source>
</evidence>
<dbReference type="InParanoid" id="A0A165GVR2"/>
<sequence>MALRIYGRRRTLAVMVRYGDATPFIILGLYLSPVADARIRRTPGVRKLPYQYEGPIVDKSGAELPPLDTTYYFDQLIDHNNPSLGTFEQRYWHTWQFYEFGGPIVLTTPGEQNADGFETFLTNATIVGQIAEQQNGATIVLEHRYYGESNPFNDLSVASLEYHTIQQAIDDLVYFAQNVKLPMPGGDQVTPDQAPWILVGGSYAGALTSFTMVNKPGVFYAAWSSSGVVESIVNYWGYYDVIRQHMPQNCSADIQNVIKYIDEVLLSNDAVAIDFVKNTFNLNLAHLDDLAAALQYPVAEWQELQPAPELTDLTFFGFCDALEVQDGASAPEGGWGVNHALPAWGSWWQNKYYPSSCGDLSAEDCFGTYDASSSRYTDVAVDNAERSWYWIVCNEMGFFQGGAPKDTPSIVSRLVQPIWYERQCVNYFPEAFSSPPTPQVNVTNQDYNGWFVQADRLFFANGERDPWRDASMSADGTNFASTSQQPIAVGDGFHCSDMYAVNAEADSTIAAVQSAGLEAMKGWLADWQAPTR</sequence>
<dbReference type="GeneID" id="63825015"/>
<keyword evidence="5" id="KW-0325">Glycoprotein</keyword>
<evidence type="ECO:0000256" key="2">
    <source>
        <dbReference type="ARBA" id="ARBA00022670"/>
    </source>
</evidence>
<evidence type="ECO:0000256" key="3">
    <source>
        <dbReference type="ARBA" id="ARBA00022729"/>
    </source>
</evidence>
<dbReference type="SUPFAM" id="SSF53474">
    <property type="entry name" value="alpha/beta-Hydrolases"/>
    <property type="match status" value="1"/>
</dbReference>
<evidence type="ECO:0000256" key="4">
    <source>
        <dbReference type="ARBA" id="ARBA00022801"/>
    </source>
</evidence>